<reference evidence="2" key="1">
    <citation type="journal article" date="2011" name="Proc. Natl. Acad. Sci. U.S.A.">
        <title>Genomic insights into the physiology and ecology of the marine filamentous cyanobacterium Lyngbya majuscula.</title>
        <authorList>
            <person name="Jones A.C."/>
            <person name="Monroe E.A."/>
            <person name="Podell S."/>
            <person name="Hess W.R."/>
            <person name="Klages S."/>
            <person name="Esquenazi E."/>
            <person name="Niessen S."/>
            <person name="Hoover H."/>
            <person name="Rothmann M."/>
            <person name="Lasken R.S."/>
            <person name="Yates J.R.III."/>
            <person name="Reinhardt R."/>
            <person name="Kube M."/>
            <person name="Burkart M.D."/>
            <person name="Allen E.E."/>
            <person name="Dorrestein P.C."/>
            <person name="Gerwick W.H."/>
            <person name="Gerwick L."/>
        </authorList>
    </citation>
    <scope>NUCLEOTIDE SEQUENCE [LARGE SCALE GENOMIC DNA]</scope>
    <source>
        <strain evidence="2">3L</strain>
    </source>
</reference>
<evidence type="ECO:0000313" key="2">
    <source>
        <dbReference type="Proteomes" id="UP000003959"/>
    </source>
</evidence>
<name>F4Y3Y0_9CYAN</name>
<accession>F4Y3Y0</accession>
<dbReference type="AlphaFoldDB" id="F4Y3Y0"/>
<dbReference type="InterPro" id="IPR027417">
    <property type="entry name" value="P-loop_NTPase"/>
</dbReference>
<dbReference type="EMBL" id="GL890974">
    <property type="protein sequence ID" value="EGJ28476.1"/>
    <property type="molecule type" value="Genomic_DNA"/>
</dbReference>
<protein>
    <submittedName>
        <fullName evidence="1">Uncharacterized protein</fullName>
    </submittedName>
</protein>
<dbReference type="SUPFAM" id="SSF52540">
    <property type="entry name" value="P-loop containing nucleoside triphosphate hydrolases"/>
    <property type="match status" value="2"/>
</dbReference>
<dbReference type="SUPFAM" id="SSF48452">
    <property type="entry name" value="TPR-like"/>
    <property type="match status" value="1"/>
</dbReference>
<dbReference type="HOGENOM" id="CLU_369519_0_0_3"/>
<dbReference type="Gene3D" id="1.25.40.10">
    <property type="entry name" value="Tetratricopeptide repeat domain"/>
    <property type="match status" value="1"/>
</dbReference>
<dbReference type="InterPro" id="IPR011990">
    <property type="entry name" value="TPR-like_helical_dom_sf"/>
</dbReference>
<dbReference type="eggNOG" id="COG1672">
    <property type="taxonomic scope" value="Bacteria"/>
</dbReference>
<organism evidence="1 2">
    <name type="scientific">Moorena producens 3L</name>
    <dbReference type="NCBI Taxonomy" id="489825"/>
    <lineage>
        <taxon>Bacteria</taxon>
        <taxon>Bacillati</taxon>
        <taxon>Cyanobacteriota</taxon>
        <taxon>Cyanophyceae</taxon>
        <taxon>Coleofasciculales</taxon>
        <taxon>Coleofasciculaceae</taxon>
        <taxon>Moorena</taxon>
    </lineage>
</organism>
<dbReference type="PANTHER" id="PTHR34301:SF8">
    <property type="entry name" value="ATPASE DOMAIN-CONTAINING PROTEIN"/>
    <property type="match status" value="1"/>
</dbReference>
<dbReference type="PANTHER" id="PTHR34301">
    <property type="entry name" value="DNA-BINDING PROTEIN-RELATED"/>
    <property type="match status" value="1"/>
</dbReference>
<dbReference type="Proteomes" id="UP000003959">
    <property type="component" value="Unassembled WGS sequence"/>
</dbReference>
<gene>
    <name evidence="1" type="ORF">LYNGBM3L_74060</name>
</gene>
<evidence type="ECO:0000313" key="1">
    <source>
        <dbReference type="EMBL" id="EGJ28476.1"/>
    </source>
</evidence>
<sequence>MLSSNYYTSELASSKESSSETFFHYLKFLIEQDQRLFIIPFIGRQLDDMPKLLGLFKGAPSQKIGLLSERSARELITEPAKEYLAYNSEAIDAILALASGHPYFTQVLCHALFAQARTAQKWQVTPDDVTRIVDDAIEIGEGGLTWFRDGLPILERVIFSAVAEAQKKAERNPNQVVQDPLSLLEEYGVTITESLTQAREKLLKLGFLGVVEITDQVSSYNGKYYKVEIELVRRWLVQRYPLRREILELEDLDPEAKASYQQAIERNAQGVKPYEQVLKANPNHFSALFEIARIYLEGDVFDKAVQCYQRAYLVDRVRNQDGLVRSHLGYAQHLMEVGEVILTTQQLKQVLTIEPDNQEVYKLFNKLNNPFVVGAPVPPDRFVGRKSLIETAFDQIYNRSNLAIWGGPGMGKTSFLELLASPDVWQEYGEEPSQAVMVLFSCESIQPFTASGFWQEVLIELMDKLDSEPDLKSDIETLLDQGKATARGMRQVLGQLGKRNKFLVLLVDDYDAALRENPHYTQADIEVFLSECRSIAYQSREREYLSMIVTSLKRFNELGPSLTPDQSPWYNHYLFVVLRPLTETEVDTLLQGIPITPALRDVIQNMAGGHPALLQIAGSLLFRELRTGKLPDTETFAKEFESQTRHIFQDIWQRCRDVEQGLLILMAWSKLKGSLEQKITVDLSDIDLVFSQQELDLYSLEQQGLIMRNQDLEKPVYLFRSSIMEQWVIHKIQTSDKASLEKWETILLKLINP</sequence>
<proteinExistence type="predicted"/>
<dbReference type="Gene3D" id="3.40.50.300">
    <property type="entry name" value="P-loop containing nucleotide triphosphate hydrolases"/>
    <property type="match status" value="1"/>
</dbReference>
<keyword evidence="2" id="KW-1185">Reference proteome</keyword>